<accession>A0ABT6KQY7</accession>
<keyword evidence="4" id="KW-1185">Reference proteome</keyword>
<dbReference type="Gene3D" id="3.30.420.40">
    <property type="match status" value="2"/>
</dbReference>
<dbReference type="EMBL" id="JARXVQ010000001">
    <property type="protein sequence ID" value="MDH6181898.1"/>
    <property type="molecule type" value="Genomic_DNA"/>
</dbReference>
<evidence type="ECO:0000313" key="3">
    <source>
        <dbReference type="EMBL" id="MDH6181898.1"/>
    </source>
</evidence>
<keyword evidence="3" id="KW-0808">Transferase</keyword>
<dbReference type="SUPFAM" id="SSF53067">
    <property type="entry name" value="Actin-like ATPase domain"/>
    <property type="match status" value="1"/>
</dbReference>
<comment type="caution">
    <text evidence="3">The sequence shown here is derived from an EMBL/GenBank/DDBJ whole genome shotgun (WGS) entry which is preliminary data.</text>
</comment>
<dbReference type="GO" id="GO:0016301">
    <property type="term" value="F:kinase activity"/>
    <property type="evidence" value="ECO:0007669"/>
    <property type="project" value="UniProtKB-KW"/>
</dbReference>
<organism evidence="3 4">
    <name type="scientific">Antiquaquibacter oligotrophicus</name>
    <dbReference type="NCBI Taxonomy" id="2880260"/>
    <lineage>
        <taxon>Bacteria</taxon>
        <taxon>Bacillati</taxon>
        <taxon>Actinomycetota</taxon>
        <taxon>Actinomycetes</taxon>
        <taxon>Micrococcales</taxon>
        <taxon>Microbacteriaceae</taxon>
        <taxon>Antiquaquibacter</taxon>
    </lineage>
</organism>
<protein>
    <submittedName>
        <fullName evidence="3">NBD/HSP70 family sugar kinase</fullName>
    </submittedName>
</protein>
<reference evidence="3 4" key="1">
    <citation type="submission" date="2023-04" db="EMBL/GenBank/DDBJ databases">
        <title>Genome Encyclopedia of Bacteria and Archaea VI: Functional Genomics of Type Strains.</title>
        <authorList>
            <person name="Whitman W."/>
        </authorList>
    </citation>
    <scope>NUCLEOTIDE SEQUENCE [LARGE SCALE GENOMIC DNA]</scope>
    <source>
        <strain evidence="3 4">SG_E_30_P1</strain>
    </source>
</reference>
<comment type="similarity">
    <text evidence="1">Belongs to the ROK (NagC/XylR) family.</text>
</comment>
<dbReference type="PANTHER" id="PTHR18964">
    <property type="entry name" value="ROK (REPRESSOR, ORF, KINASE) FAMILY"/>
    <property type="match status" value="1"/>
</dbReference>
<dbReference type="InterPro" id="IPR036390">
    <property type="entry name" value="WH_DNA-bd_sf"/>
</dbReference>
<evidence type="ECO:0000256" key="1">
    <source>
        <dbReference type="ARBA" id="ARBA00006479"/>
    </source>
</evidence>
<gene>
    <name evidence="3" type="ORF">M2152_002080</name>
</gene>
<dbReference type="Proteomes" id="UP001160142">
    <property type="component" value="Unassembled WGS sequence"/>
</dbReference>
<sequence length="404" mass="41926">MNRVGHGQPDVADLPVSTPTASDTTRRGNLSLVLSLVHHKRAISRAELTRVTGLNRSTIGTLVSHLVELGLVNEGRASGNSQIGRPSPTVTPNRSLAALAINPEVDAVTVGLVGLGGEVIRKIRFATLQSPTPIEVANISAAILEGMKVELESGYRIVGVGVGVPGLTRVEDGVVSYAPHLGWRDAPVAQLIAEATGYSVTAANDASLGAIAELQFGGGQGCQDLVYLNGGPSGIGGGVAGGGALRTGRNGYAGELGHTLVRTDGAECHCGGSGCLETEVSLARLQELVGLAGADIDEVARALRASDPTVVMPEIRRQLDYLAITLRNAVNAFNPERIILGGFLATLYSMDPDYLVSQVRARALHGPGEVVEISEAQLESNILMIGAAELAFSRLLADPLIPLP</sequence>
<dbReference type="InterPro" id="IPR000600">
    <property type="entry name" value="ROK"/>
</dbReference>
<evidence type="ECO:0000256" key="2">
    <source>
        <dbReference type="SAM" id="MobiDB-lite"/>
    </source>
</evidence>
<dbReference type="PANTHER" id="PTHR18964:SF149">
    <property type="entry name" value="BIFUNCTIONAL UDP-N-ACETYLGLUCOSAMINE 2-EPIMERASE_N-ACETYLMANNOSAMINE KINASE"/>
    <property type="match status" value="1"/>
</dbReference>
<dbReference type="RefSeq" id="WP_322134194.1">
    <property type="nucleotide sequence ID" value="NZ_CP085036.1"/>
</dbReference>
<proteinExistence type="inferred from homology"/>
<dbReference type="Pfam" id="PF00480">
    <property type="entry name" value="ROK"/>
    <property type="match status" value="1"/>
</dbReference>
<name>A0ABT6KQY7_9MICO</name>
<evidence type="ECO:0000313" key="4">
    <source>
        <dbReference type="Proteomes" id="UP001160142"/>
    </source>
</evidence>
<dbReference type="InterPro" id="IPR036388">
    <property type="entry name" value="WH-like_DNA-bd_sf"/>
</dbReference>
<feature type="region of interest" description="Disordered" evidence="2">
    <location>
        <begin position="1"/>
        <end position="25"/>
    </location>
</feature>
<dbReference type="InterPro" id="IPR043129">
    <property type="entry name" value="ATPase_NBD"/>
</dbReference>
<dbReference type="SUPFAM" id="SSF46785">
    <property type="entry name" value="Winged helix' DNA-binding domain"/>
    <property type="match status" value="1"/>
</dbReference>
<dbReference type="Gene3D" id="1.10.10.10">
    <property type="entry name" value="Winged helix-like DNA-binding domain superfamily/Winged helix DNA-binding domain"/>
    <property type="match status" value="1"/>
</dbReference>
<keyword evidence="3" id="KW-0418">Kinase</keyword>